<dbReference type="Proteomes" id="UP000182658">
    <property type="component" value="Unassembled WGS sequence"/>
</dbReference>
<proteinExistence type="predicted"/>
<feature type="compositionally biased region" description="Polar residues" evidence="1">
    <location>
        <begin position="192"/>
        <end position="211"/>
    </location>
</feature>
<protein>
    <submittedName>
        <fullName evidence="2">Uncharacterized protein</fullName>
    </submittedName>
</protein>
<dbReference type="InParanoid" id="A0A1J7IA89"/>
<feature type="compositionally biased region" description="Polar residues" evidence="1">
    <location>
        <begin position="75"/>
        <end position="86"/>
    </location>
</feature>
<feature type="region of interest" description="Disordered" evidence="1">
    <location>
        <begin position="179"/>
        <end position="211"/>
    </location>
</feature>
<organism evidence="2 3">
    <name type="scientific">Coniochaeta ligniaria NRRL 30616</name>
    <dbReference type="NCBI Taxonomy" id="1408157"/>
    <lineage>
        <taxon>Eukaryota</taxon>
        <taxon>Fungi</taxon>
        <taxon>Dikarya</taxon>
        <taxon>Ascomycota</taxon>
        <taxon>Pezizomycotina</taxon>
        <taxon>Sordariomycetes</taxon>
        <taxon>Sordariomycetidae</taxon>
        <taxon>Coniochaetales</taxon>
        <taxon>Coniochaetaceae</taxon>
        <taxon>Coniochaeta</taxon>
    </lineage>
</organism>
<keyword evidence="3" id="KW-1185">Reference proteome</keyword>
<evidence type="ECO:0000313" key="2">
    <source>
        <dbReference type="EMBL" id="OIW24219.1"/>
    </source>
</evidence>
<reference evidence="2 3" key="1">
    <citation type="submission" date="2016-10" db="EMBL/GenBank/DDBJ databases">
        <title>Draft genome sequence of Coniochaeta ligniaria NRRL30616, a lignocellulolytic fungus for bioabatement of inhibitors in plant biomass hydrolysates.</title>
        <authorList>
            <consortium name="DOE Joint Genome Institute"/>
            <person name="Jimenez D.J."/>
            <person name="Hector R.E."/>
            <person name="Riley R."/>
            <person name="Sun H."/>
            <person name="Grigoriev I.V."/>
            <person name="Van Elsas J.D."/>
            <person name="Nichols N.N."/>
        </authorList>
    </citation>
    <scope>NUCLEOTIDE SEQUENCE [LARGE SCALE GENOMIC DNA]</scope>
    <source>
        <strain evidence="2 3">NRRL 30616</strain>
    </source>
</reference>
<evidence type="ECO:0000313" key="3">
    <source>
        <dbReference type="Proteomes" id="UP000182658"/>
    </source>
</evidence>
<dbReference type="EMBL" id="KV875104">
    <property type="protein sequence ID" value="OIW24219.1"/>
    <property type="molecule type" value="Genomic_DNA"/>
</dbReference>
<name>A0A1J7IA89_9PEZI</name>
<gene>
    <name evidence="2" type="ORF">CONLIGDRAFT_107823</name>
</gene>
<sequence>MIQHHSAAGTDIAPAQDEQSNNLDNSGRADTSRQPSGTLPEDNATTASRQQAGFHSSGKSRPAHEESSAAIAQPTPVSRNKTQSSFAGALQRRGQGARRHSLKPLQRFSLRFHSFPDYGQLNPNRNMVPGSFEGVQRPSRAETGEHYVFFKTQTMAASARASTDKNRASNHQYVYRSHASPHSPLHHKSHVRSTPTAKQPATTGHLGSSCPTSHRLYLKYRPAPRFPVRQLPRLTTAISASPHPAHIGDTIPSNRYPIPSLAIPSSYNKRSTYHSAKLVLKQNHTPLLHLHPTQTPATSPGVRAYNSSSVTPFTDKCLSRIQPQQALNKTHSPIRP</sequence>
<accession>A0A1J7IA89</accession>
<feature type="compositionally biased region" description="Polar residues" evidence="1">
    <location>
        <begin position="17"/>
        <end position="59"/>
    </location>
</feature>
<evidence type="ECO:0000256" key="1">
    <source>
        <dbReference type="SAM" id="MobiDB-lite"/>
    </source>
</evidence>
<feature type="region of interest" description="Disordered" evidence="1">
    <location>
        <begin position="1"/>
        <end position="105"/>
    </location>
</feature>
<dbReference type="AlphaFoldDB" id="A0A1J7IA89"/>